<keyword evidence="3" id="KW-1185">Reference proteome</keyword>
<organism evidence="2 3">
    <name type="scientific">Littorina saxatilis</name>
    <dbReference type="NCBI Taxonomy" id="31220"/>
    <lineage>
        <taxon>Eukaryota</taxon>
        <taxon>Metazoa</taxon>
        <taxon>Spiralia</taxon>
        <taxon>Lophotrochozoa</taxon>
        <taxon>Mollusca</taxon>
        <taxon>Gastropoda</taxon>
        <taxon>Caenogastropoda</taxon>
        <taxon>Littorinimorpha</taxon>
        <taxon>Littorinoidea</taxon>
        <taxon>Littorinidae</taxon>
        <taxon>Littorina</taxon>
    </lineage>
</organism>
<feature type="region of interest" description="Disordered" evidence="1">
    <location>
        <begin position="1"/>
        <end position="70"/>
    </location>
</feature>
<dbReference type="EMBL" id="JBAMIC010004070">
    <property type="protein sequence ID" value="KAK7087369.1"/>
    <property type="molecule type" value="Genomic_DNA"/>
</dbReference>
<feature type="compositionally biased region" description="Basic and acidic residues" evidence="1">
    <location>
        <begin position="113"/>
        <end position="122"/>
    </location>
</feature>
<accession>A0AAN9AID1</accession>
<feature type="compositionally biased region" description="Basic and acidic residues" evidence="1">
    <location>
        <begin position="55"/>
        <end position="70"/>
    </location>
</feature>
<dbReference type="Proteomes" id="UP001374579">
    <property type="component" value="Unassembled WGS sequence"/>
</dbReference>
<sequence length="428" mass="49337">MQDESPGPVQVPSKTRRLFFNKDESKQQLDGTGPQDITKSKTCAASLEDDLDVSASKEEKRTFPTSDEMEKLRCERDLQASVRPLTKFNKEDYSKQTTLTGTKLHYNTPVLGSKEEDKELKRPRNQLQKSCHRQYQRDITNVFKNVTGKKRGWSVWISKHLYVDFNLTLDKEDIQVGTIQGFFIGEGMPPCVVTLYDSKDNMSGHEKMQEFTGTLAQELDSALHNFCFVDFVILPITISWDQWTKDTLEREIQNQQDHMEEFFFKGPLEFTKSDFQKVEAAANALTGVSYVPYILSKYQEQEDAEFSEQDYLILMERQWRHSLSLMIEALSFEDGDCSITYTEENENKAKMAAIEAARRWSLTTNVIFDSHAKQNDLSSAVETNLQTEMHLTMHTPMEPRDESAKFIFLDCDDVTVPRVAKWGEKAQD</sequence>
<evidence type="ECO:0000313" key="2">
    <source>
        <dbReference type="EMBL" id="KAK7087369.1"/>
    </source>
</evidence>
<evidence type="ECO:0000313" key="3">
    <source>
        <dbReference type="Proteomes" id="UP001374579"/>
    </source>
</evidence>
<reference evidence="2 3" key="1">
    <citation type="submission" date="2024-02" db="EMBL/GenBank/DDBJ databases">
        <title>Chromosome-scale genome assembly of the rough periwinkle Littorina saxatilis.</title>
        <authorList>
            <person name="De Jode A."/>
            <person name="Faria R."/>
            <person name="Formenti G."/>
            <person name="Sims Y."/>
            <person name="Smith T.P."/>
            <person name="Tracey A."/>
            <person name="Wood J.M.D."/>
            <person name="Zagrodzka Z.B."/>
            <person name="Johannesson K."/>
            <person name="Butlin R.K."/>
            <person name="Leder E.H."/>
        </authorList>
    </citation>
    <scope>NUCLEOTIDE SEQUENCE [LARGE SCALE GENOMIC DNA]</scope>
    <source>
        <strain evidence="2">Snail1</strain>
        <tissue evidence="2">Muscle</tissue>
    </source>
</reference>
<comment type="caution">
    <text evidence="2">The sequence shown here is derived from an EMBL/GenBank/DDBJ whole genome shotgun (WGS) entry which is preliminary data.</text>
</comment>
<evidence type="ECO:0000256" key="1">
    <source>
        <dbReference type="SAM" id="MobiDB-lite"/>
    </source>
</evidence>
<proteinExistence type="predicted"/>
<gene>
    <name evidence="2" type="ORF">V1264_021431</name>
</gene>
<name>A0AAN9AID1_9CAEN</name>
<dbReference type="AlphaFoldDB" id="A0AAN9AID1"/>
<protein>
    <submittedName>
        <fullName evidence="2">Uncharacterized protein</fullName>
    </submittedName>
</protein>
<feature type="region of interest" description="Disordered" evidence="1">
    <location>
        <begin position="105"/>
        <end position="127"/>
    </location>
</feature>